<name>A0A1I6H8F6_9RHOB</name>
<evidence type="ECO:0000313" key="1">
    <source>
        <dbReference type="EMBL" id="SFR50722.1"/>
    </source>
</evidence>
<protein>
    <recommendedName>
        <fullName evidence="3">LysM domain-containing protein</fullName>
    </recommendedName>
</protein>
<reference evidence="2" key="1">
    <citation type="submission" date="2016-10" db="EMBL/GenBank/DDBJ databases">
        <authorList>
            <person name="Varghese N."/>
            <person name="Submissions S."/>
        </authorList>
    </citation>
    <scope>NUCLEOTIDE SEQUENCE [LARGE SCALE GENOMIC DNA]</scope>
    <source>
        <strain evidence="2">DSM 26921</strain>
    </source>
</reference>
<dbReference type="OrthoDB" id="9809850at2"/>
<keyword evidence="2" id="KW-1185">Reference proteome</keyword>
<dbReference type="Proteomes" id="UP000199658">
    <property type="component" value="Unassembled WGS sequence"/>
</dbReference>
<proteinExistence type="predicted"/>
<dbReference type="RefSeq" id="WP_090217620.1">
    <property type="nucleotide sequence ID" value="NZ_FOYO01000001.1"/>
</dbReference>
<dbReference type="STRING" id="670154.SAMN04488002_2668"/>
<dbReference type="EMBL" id="FOYO01000001">
    <property type="protein sequence ID" value="SFR50722.1"/>
    <property type="molecule type" value="Genomic_DNA"/>
</dbReference>
<evidence type="ECO:0000313" key="2">
    <source>
        <dbReference type="Proteomes" id="UP000199658"/>
    </source>
</evidence>
<sequence>MAFFKGSYYETTALFEPPEDGTRGFRGVRGRAIANPEAVLEHSVKIGDRLDQMAQNYYANPRDWRRLADCNTQIMFPEDLIYGPDGHPDKPEVAAEKAGATLLVPRRREVR</sequence>
<dbReference type="AlphaFoldDB" id="A0A1I6H8F6"/>
<organism evidence="1 2">
    <name type="scientific">Litoreibacter janthinus</name>
    <dbReference type="NCBI Taxonomy" id="670154"/>
    <lineage>
        <taxon>Bacteria</taxon>
        <taxon>Pseudomonadati</taxon>
        <taxon>Pseudomonadota</taxon>
        <taxon>Alphaproteobacteria</taxon>
        <taxon>Rhodobacterales</taxon>
        <taxon>Roseobacteraceae</taxon>
        <taxon>Litoreibacter</taxon>
    </lineage>
</organism>
<gene>
    <name evidence="1" type="ORF">SAMN04488002_2668</name>
</gene>
<accession>A0A1I6H8F6</accession>
<evidence type="ECO:0008006" key="3">
    <source>
        <dbReference type="Google" id="ProtNLM"/>
    </source>
</evidence>